<keyword evidence="3" id="KW-1185">Reference proteome</keyword>
<reference evidence="2 3" key="1">
    <citation type="submission" date="2021-02" db="EMBL/GenBank/DDBJ databases">
        <authorList>
            <person name="Vanwijnsberghe S."/>
        </authorList>
    </citation>
    <scope>NUCLEOTIDE SEQUENCE [LARGE SCALE GENOMIC DNA]</scope>
    <source>
        <strain evidence="2 3">R-69776</strain>
    </source>
</reference>
<gene>
    <name evidence="2" type="ORF">R69776_07654</name>
</gene>
<dbReference type="EC" id="3.3.2.10" evidence="2"/>
<sequence>MNGLGHSRFALIAHDLGASIAYAYAQQFPEELTRLVVMDDPIPGLKDWDIVKGKWPRWHFAFHAIPHLPEALVTSRELTYLNWFYNNAFQKDAITDADARQYAASYARPASLHAGFEYYRAFAQDAVDNAANDMSIAMPVLALGGDHSPWRSYLHEQLQGRAVLLEGDVVPDCGHFIAEEQPVWLVRRLQKFLRPPSAHEAGH</sequence>
<dbReference type="PANTHER" id="PTHR43329">
    <property type="entry name" value="EPOXIDE HYDROLASE"/>
    <property type="match status" value="1"/>
</dbReference>
<dbReference type="SUPFAM" id="SSF53474">
    <property type="entry name" value="alpha/beta-Hydrolases"/>
    <property type="match status" value="1"/>
</dbReference>
<accession>A0ABN7NBF3</accession>
<dbReference type="EMBL" id="CAJNBH010000040">
    <property type="protein sequence ID" value="CAE6854268.1"/>
    <property type="molecule type" value="Genomic_DNA"/>
</dbReference>
<dbReference type="GO" id="GO:0004301">
    <property type="term" value="F:epoxide hydrolase activity"/>
    <property type="evidence" value="ECO:0007669"/>
    <property type="project" value="UniProtKB-EC"/>
</dbReference>
<dbReference type="Proteomes" id="UP000673821">
    <property type="component" value="Unassembled WGS sequence"/>
</dbReference>
<protein>
    <submittedName>
        <fullName evidence="2">Soluble epoxide hydrolase</fullName>
        <ecNumber evidence="2">3.3.2.10</ecNumber>
    </submittedName>
</protein>
<dbReference type="Gene3D" id="3.40.50.1820">
    <property type="entry name" value="alpha/beta hydrolase"/>
    <property type="match status" value="1"/>
</dbReference>
<name>A0ABN7NBF3_9BURK</name>
<proteinExistence type="predicted"/>
<dbReference type="Pfam" id="PF12697">
    <property type="entry name" value="Abhydrolase_6"/>
    <property type="match status" value="1"/>
</dbReference>
<comment type="caution">
    <text evidence="2">The sequence shown here is derived from an EMBL/GenBank/DDBJ whole genome shotgun (WGS) entry which is preliminary data.</text>
</comment>
<keyword evidence="2" id="KW-0378">Hydrolase</keyword>
<evidence type="ECO:0000259" key="1">
    <source>
        <dbReference type="Pfam" id="PF12697"/>
    </source>
</evidence>
<dbReference type="InterPro" id="IPR029058">
    <property type="entry name" value="AB_hydrolase_fold"/>
</dbReference>
<feature type="domain" description="AB hydrolase-1" evidence="1">
    <location>
        <begin position="6"/>
        <end position="187"/>
    </location>
</feature>
<evidence type="ECO:0000313" key="3">
    <source>
        <dbReference type="Proteomes" id="UP000673821"/>
    </source>
</evidence>
<dbReference type="InterPro" id="IPR000073">
    <property type="entry name" value="AB_hydrolase_1"/>
</dbReference>
<evidence type="ECO:0000313" key="2">
    <source>
        <dbReference type="EMBL" id="CAE6854268.1"/>
    </source>
</evidence>
<organism evidence="2 3">
    <name type="scientific">Paraburkholderia nemoris</name>
    <dbReference type="NCBI Taxonomy" id="2793076"/>
    <lineage>
        <taxon>Bacteria</taxon>
        <taxon>Pseudomonadati</taxon>
        <taxon>Pseudomonadota</taxon>
        <taxon>Betaproteobacteria</taxon>
        <taxon>Burkholderiales</taxon>
        <taxon>Burkholderiaceae</taxon>
        <taxon>Paraburkholderia</taxon>
    </lineage>
</organism>